<feature type="signal peptide" evidence="3">
    <location>
        <begin position="1"/>
        <end position="25"/>
    </location>
</feature>
<evidence type="ECO:0000313" key="5">
    <source>
        <dbReference type="EMBL" id="KAH7065261.1"/>
    </source>
</evidence>
<reference evidence="5 6" key="1">
    <citation type="journal article" date="2021" name="Nat. Commun.">
        <title>Genetic determinants of endophytism in the Arabidopsis root mycobiome.</title>
        <authorList>
            <person name="Mesny F."/>
            <person name="Miyauchi S."/>
            <person name="Thiergart T."/>
            <person name="Pickel B."/>
            <person name="Atanasova L."/>
            <person name="Karlsson M."/>
            <person name="Huettel B."/>
            <person name="Barry K.W."/>
            <person name="Haridas S."/>
            <person name="Chen C."/>
            <person name="Bauer D."/>
            <person name="Andreopoulos W."/>
            <person name="Pangilinan J."/>
            <person name="LaButti K."/>
            <person name="Riley R."/>
            <person name="Lipzen A."/>
            <person name="Clum A."/>
            <person name="Drula E."/>
            <person name="Henrissat B."/>
            <person name="Kohler A."/>
            <person name="Grigoriev I.V."/>
            <person name="Martin F.M."/>
            <person name="Hacquard S."/>
        </authorList>
    </citation>
    <scope>NUCLEOTIDE SEQUENCE [LARGE SCALE GENOMIC DNA]</scope>
    <source>
        <strain evidence="5 6">MPI-SDFR-AT-0080</strain>
    </source>
</reference>
<dbReference type="PANTHER" id="PTHR46640">
    <property type="entry name" value="TRIACYLGLYCEROL LIPASE, PUTATIVE (AFU_ORTHOLOGUE AFUA_6G06510)-RELATED"/>
    <property type="match status" value="1"/>
</dbReference>
<keyword evidence="1 3" id="KW-0732">Signal</keyword>
<evidence type="ECO:0000256" key="2">
    <source>
        <dbReference type="ARBA" id="ARBA00022801"/>
    </source>
</evidence>
<accession>A0ABQ8GW60</accession>
<keyword evidence="2" id="KW-0378">Hydrolase</keyword>
<dbReference type="CDD" id="cd00519">
    <property type="entry name" value="Lipase_3"/>
    <property type="match status" value="1"/>
</dbReference>
<evidence type="ECO:0000256" key="1">
    <source>
        <dbReference type="ARBA" id="ARBA00022729"/>
    </source>
</evidence>
<feature type="chain" id="PRO_5045399002" evidence="3">
    <location>
        <begin position="26"/>
        <end position="326"/>
    </location>
</feature>
<proteinExistence type="predicted"/>
<keyword evidence="6" id="KW-1185">Reference proteome</keyword>
<dbReference type="Proteomes" id="UP000774617">
    <property type="component" value="Unassembled WGS sequence"/>
</dbReference>
<comment type="caution">
    <text evidence="5">The sequence shown here is derived from an EMBL/GenBank/DDBJ whole genome shotgun (WGS) entry which is preliminary data.</text>
</comment>
<dbReference type="Gene3D" id="3.40.50.1820">
    <property type="entry name" value="alpha/beta hydrolase"/>
    <property type="match status" value="1"/>
</dbReference>
<protein>
    <submittedName>
        <fullName evidence="5">Alpha/beta-hydrolase</fullName>
    </submittedName>
</protein>
<evidence type="ECO:0000256" key="3">
    <source>
        <dbReference type="SAM" id="SignalP"/>
    </source>
</evidence>
<organism evidence="5 6">
    <name type="scientific">Macrophomina phaseolina</name>
    <dbReference type="NCBI Taxonomy" id="35725"/>
    <lineage>
        <taxon>Eukaryota</taxon>
        <taxon>Fungi</taxon>
        <taxon>Dikarya</taxon>
        <taxon>Ascomycota</taxon>
        <taxon>Pezizomycotina</taxon>
        <taxon>Dothideomycetes</taxon>
        <taxon>Dothideomycetes incertae sedis</taxon>
        <taxon>Botryosphaeriales</taxon>
        <taxon>Botryosphaeriaceae</taxon>
        <taxon>Macrophomina</taxon>
    </lineage>
</organism>
<feature type="domain" description="Fungal lipase-type" evidence="4">
    <location>
        <begin position="95"/>
        <end position="232"/>
    </location>
</feature>
<dbReference type="PANTHER" id="PTHR46640:SF1">
    <property type="entry name" value="FUNGAL LIPASE-LIKE DOMAIN-CONTAINING PROTEIN-RELATED"/>
    <property type="match status" value="1"/>
</dbReference>
<dbReference type="InterPro" id="IPR002921">
    <property type="entry name" value="Fungal_lipase-type"/>
</dbReference>
<evidence type="ECO:0000259" key="4">
    <source>
        <dbReference type="Pfam" id="PF01764"/>
    </source>
</evidence>
<dbReference type="Pfam" id="PF01764">
    <property type="entry name" value="Lipase_3"/>
    <property type="match status" value="1"/>
</dbReference>
<evidence type="ECO:0000313" key="6">
    <source>
        <dbReference type="Proteomes" id="UP000774617"/>
    </source>
</evidence>
<gene>
    <name evidence="5" type="ORF">B0J12DRAFT_734599</name>
</gene>
<dbReference type="InterPro" id="IPR029058">
    <property type="entry name" value="AB_hydrolase_fold"/>
</dbReference>
<dbReference type="SUPFAM" id="SSF53474">
    <property type="entry name" value="alpha/beta-Hydrolases"/>
    <property type="match status" value="1"/>
</dbReference>
<sequence>MLHAPFAQLKLPAVLLLSFSGLSFGSPLVKRQSPGPAISDQLFAQFVRYADFSAAAYASDCPNPPFGAVITHQINNQQTDTQGFVARADDAQEIVLAFRGTSNLADFGTDFAQELVSYQSVGVSAACNGCQAHKGFLGAWNSVAQESLDAVRAQLSANPSYKVTITGHSLGASLAALATLTFVGSGVDVTTYTFGEPRTGNPAWANFVDQQAPAGKMFRVTHANDGVPQTIPTSDGYRHHSTEFWQRDEATPSGVFQCSGQEPEDCNNSVRGTGLGANGIGINTAHLEYLGVSTGNPLDGGATACNGKPPGILGAIGGFLGIGKGN</sequence>
<dbReference type="InterPro" id="IPR051299">
    <property type="entry name" value="AB_hydrolase_lip/est"/>
</dbReference>
<dbReference type="EMBL" id="JAGTJR010000001">
    <property type="protein sequence ID" value="KAH7065261.1"/>
    <property type="molecule type" value="Genomic_DNA"/>
</dbReference>
<name>A0ABQ8GW60_9PEZI</name>